<dbReference type="AlphaFoldDB" id="A0A1D1V448"/>
<accession>A0A1D1V448</accession>
<evidence type="ECO:0000256" key="2">
    <source>
        <dbReference type="SAM" id="MobiDB-lite"/>
    </source>
</evidence>
<keyword evidence="1" id="KW-0175">Coiled coil</keyword>
<evidence type="ECO:0000313" key="3">
    <source>
        <dbReference type="EMBL" id="GAU95485.1"/>
    </source>
</evidence>
<reference evidence="3 4" key="1">
    <citation type="journal article" date="2016" name="Nat. Commun.">
        <title>Extremotolerant tardigrade genome and improved radiotolerance of human cultured cells by tardigrade-unique protein.</title>
        <authorList>
            <person name="Hashimoto T."/>
            <person name="Horikawa D.D."/>
            <person name="Saito Y."/>
            <person name="Kuwahara H."/>
            <person name="Kozuka-Hata H."/>
            <person name="Shin-I T."/>
            <person name="Minakuchi Y."/>
            <person name="Ohishi K."/>
            <person name="Motoyama A."/>
            <person name="Aizu T."/>
            <person name="Enomoto A."/>
            <person name="Kondo K."/>
            <person name="Tanaka S."/>
            <person name="Hara Y."/>
            <person name="Koshikawa S."/>
            <person name="Sagara H."/>
            <person name="Miura T."/>
            <person name="Yokobori S."/>
            <person name="Miyagawa K."/>
            <person name="Suzuki Y."/>
            <person name="Kubo T."/>
            <person name="Oyama M."/>
            <person name="Kohara Y."/>
            <person name="Fujiyama A."/>
            <person name="Arakawa K."/>
            <person name="Katayama T."/>
            <person name="Toyoda A."/>
            <person name="Kunieda T."/>
        </authorList>
    </citation>
    <scope>NUCLEOTIDE SEQUENCE [LARGE SCALE GENOMIC DNA]</scope>
    <source>
        <strain evidence="3 4">YOKOZUNA-1</strain>
    </source>
</reference>
<evidence type="ECO:0000313" key="4">
    <source>
        <dbReference type="Proteomes" id="UP000186922"/>
    </source>
</evidence>
<feature type="region of interest" description="Disordered" evidence="2">
    <location>
        <begin position="133"/>
        <end position="157"/>
    </location>
</feature>
<gene>
    <name evidence="3" type="primary">RvY_07096-1</name>
    <name evidence="3" type="synonym">RvY_07096.1</name>
    <name evidence="3" type="ORF">RvY_07096</name>
</gene>
<sequence length="248" mass="27425">MEGIAEVLGHYCREEFKRIWPIQMYKPVEHLRYQAEQISRLESLVESLQVDKLELQKTIKALQVSQESILGRLSLLENIPQRLPVPPYESPATKASVLSMTQATATATPVVSPVKAITTATFAAVAAQRSQPSENPAVRRKATRVVGRGTKTADEESITANPLRAKEPPGRDFAIRGVPRHVTAEQLKDYLQGIAVKPRFVRIVSVGPDDTKSSTVGRIGVFANDVDLVLKGENWSFNITITPWKFGL</sequence>
<comment type="caution">
    <text evidence="3">The sequence shown here is derived from an EMBL/GenBank/DDBJ whole genome shotgun (WGS) entry which is preliminary data.</text>
</comment>
<dbReference type="EMBL" id="BDGG01000003">
    <property type="protein sequence ID" value="GAU95485.1"/>
    <property type="molecule type" value="Genomic_DNA"/>
</dbReference>
<name>A0A1D1V448_RAMVA</name>
<proteinExistence type="predicted"/>
<feature type="coiled-coil region" evidence="1">
    <location>
        <begin position="38"/>
        <end position="65"/>
    </location>
</feature>
<evidence type="ECO:0000256" key="1">
    <source>
        <dbReference type="SAM" id="Coils"/>
    </source>
</evidence>
<protein>
    <submittedName>
        <fullName evidence="3">Uncharacterized protein</fullName>
    </submittedName>
</protein>
<organism evidence="3 4">
    <name type="scientific">Ramazzottius varieornatus</name>
    <name type="common">Water bear</name>
    <name type="synonym">Tardigrade</name>
    <dbReference type="NCBI Taxonomy" id="947166"/>
    <lineage>
        <taxon>Eukaryota</taxon>
        <taxon>Metazoa</taxon>
        <taxon>Ecdysozoa</taxon>
        <taxon>Tardigrada</taxon>
        <taxon>Eutardigrada</taxon>
        <taxon>Parachela</taxon>
        <taxon>Hypsibioidea</taxon>
        <taxon>Ramazzottiidae</taxon>
        <taxon>Ramazzottius</taxon>
    </lineage>
</organism>
<keyword evidence="4" id="KW-1185">Reference proteome</keyword>
<dbReference type="Proteomes" id="UP000186922">
    <property type="component" value="Unassembled WGS sequence"/>
</dbReference>